<accession>A0A3S1B6U9</accession>
<gene>
    <name evidence="2" type="ORF">EGW08_011055</name>
</gene>
<organism evidence="2 3">
    <name type="scientific">Elysia chlorotica</name>
    <name type="common">Eastern emerald elysia</name>
    <name type="synonym">Sea slug</name>
    <dbReference type="NCBI Taxonomy" id="188477"/>
    <lineage>
        <taxon>Eukaryota</taxon>
        <taxon>Metazoa</taxon>
        <taxon>Spiralia</taxon>
        <taxon>Lophotrochozoa</taxon>
        <taxon>Mollusca</taxon>
        <taxon>Gastropoda</taxon>
        <taxon>Heterobranchia</taxon>
        <taxon>Euthyneura</taxon>
        <taxon>Panpulmonata</taxon>
        <taxon>Sacoglossa</taxon>
        <taxon>Placobranchoidea</taxon>
        <taxon>Plakobranchidae</taxon>
        <taxon>Elysia</taxon>
    </lineage>
</organism>
<protein>
    <submittedName>
        <fullName evidence="2">Uncharacterized protein</fullName>
    </submittedName>
</protein>
<feature type="transmembrane region" description="Helical" evidence="1">
    <location>
        <begin position="65"/>
        <end position="81"/>
    </location>
</feature>
<evidence type="ECO:0000313" key="2">
    <source>
        <dbReference type="EMBL" id="RUS81190.1"/>
    </source>
</evidence>
<dbReference type="Proteomes" id="UP000271974">
    <property type="component" value="Unassembled WGS sequence"/>
</dbReference>
<comment type="caution">
    <text evidence="2">The sequence shown here is derived from an EMBL/GenBank/DDBJ whole genome shotgun (WGS) entry which is preliminary data.</text>
</comment>
<keyword evidence="1" id="KW-0472">Membrane</keyword>
<sequence length="113" mass="12676">MIAPHCVQWSCTFSRSLPFPCQAMISPEWSIVMADSSISAAFVASLVVVLGVEMMLLVRVFSRGIFCLCLVVSSFLFIRLSRGNIFTEHNLQNAFVPFEDGVNHVYVVCREVR</sequence>
<keyword evidence="1" id="KW-1133">Transmembrane helix</keyword>
<evidence type="ECO:0000313" key="3">
    <source>
        <dbReference type="Proteomes" id="UP000271974"/>
    </source>
</evidence>
<proteinExistence type="predicted"/>
<dbReference type="AlphaFoldDB" id="A0A3S1B6U9"/>
<keyword evidence="1" id="KW-0812">Transmembrane</keyword>
<name>A0A3S1B6U9_ELYCH</name>
<keyword evidence="3" id="KW-1185">Reference proteome</keyword>
<dbReference type="EMBL" id="RQTK01000351">
    <property type="protein sequence ID" value="RUS81190.1"/>
    <property type="molecule type" value="Genomic_DNA"/>
</dbReference>
<reference evidence="2 3" key="1">
    <citation type="submission" date="2019-01" db="EMBL/GenBank/DDBJ databases">
        <title>A draft genome assembly of the solar-powered sea slug Elysia chlorotica.</title>
        <authorList>
            <person name="Cai H."/>
            <person name="Li Q."/>
            <person name="Fang X."/>
            <person name="Li J."/>
            <person name="Curtis N.E."/>
            <person name="Altenburger A."/>
            <person name="Shibata T."/>
            <person name="Feng M."/>
            <person name="Maeda T."/>
            <person name="Schwartz J.A."/>
            <person name="Shigenobu S."/>
            <person name="Lundholm N."/>
            <person name="Nishiyama T."/>
            <person name="Yang H."/>
            <person name="Hasebe M."/>
            <person name="Li S."/>
            <person name="Pierce S.K."/>
            <person name="Wang J."/>
        </authorList>
    </citation>
    <scope>NUCLEOTIDE SEQUENCE [LARGE SCALE GENOMIC DNA]</scope>
    <source>
        <strain evidence="2">EC2010</strain>
        <tissue evidence="2">Whole organism of an adult</tissue>
    </source>
</reference>
<evidence type="ECO:0000256" key="1">
    <source>
        <dbReference type="SAM" id="Phobius"/>
    </source>
</evidence>
<feature type="transmembrane region" description="Helical" evidence="1">
    <location>
        <begin position="38"/>
        <end position="58"/>
    </location>
</feature>